<evidence type="ECO:0000256" key="1">
    <source>
        <dbReference type="ARBA" id="ARBA00007734"/>
    </source>
</evidence>
<organism evidence="5 6">
    <name type="scientific">Stappia indica</name>
    <dbReference type="NCBI Taxonomy" id="538381"/>
    <lineage>
        <taxon>Bacteria</taxon>
        <taxon>Pseudomonadati</taxon>
        <taxon>Pseudomonadota</taxon>
        <taxon>Alphaproteobacteria</taxon>
        <taxon>Hyphomicrobiales</taxon>
        <taxon>Stappiaceae</taxon>
        <taxon>Stappia</taxon>
    </lineage>
</organism>
<dbReference type="Proteomes" id="UP000219331">
    <property type="component" value="Unassembled WGS sequence"/>
</dbReference>
<evidence type="ECO:0000256" key="3">
    <source>
        <dbReference type="SAM" id="SignalP"/>
    </source>
</evidence>
<evidence type="ECO:0000259" key="4">
    <source>
        <dbReference type="Pfam" id="PF01464"/>
    </source>
</evidence>
<dbReference type="AlphaFoldDB" id="A0A285R5D1"/>
<dbReference type="PANTHER" id="PTHR37423">
    <property type="entry name" value="SOLUBLE LYTIC MUREIN TRANSGLYCOSYLASE-RELATED"/>
    <property type="match status" value="1"/>
</dbReference>
<comment type="similarity">
    <text evidence="1">Belongs to the transglycosylase Slt family.</text>
</comment>
<dbReference type="EMBL" id="OBML01000001">
    <property type="protein sequence ID" value="SOB89325.1"/>
    <property type="molecule type" value="Genomic_DNA"/>
</dbReference>
<evidence type="ECO:0000313" key="5">
    <source>
        <dbReference type="EMBL" id="SOB89325.1"/>
    </source>
</evidence>
<reference evidence="5 6" key="1">
    <citation type="submission" date="2017-08" db="EMBL/GenBank/DDBJ databases">
        <authorList>
            <person name="de Groot N.N."/>
        </authorList>
    </citation>
    <scope>NUCLEOTIDE SEQUENCE [LARGE SCALE GENOMIC DNA]</scope>
    <source>
        <strain evidence="5 6">USBA 352</strain>
    </source>
</reference>
<feature type="chain" id="PRO_5011757590" evidence="3">
    <location>
        <begin position="22"/>
        <end position="166"/>
    </location>
</feature>
<dbReference type="InterPro" id="IPR023346">
    <property type="entry name" value="Lysozyme-like_dom_sf"/>
</dbReference>
<evidence type="ECO:0000256" key="2">
    <source>
        <dbReference type="ARBA" id="ARBA00009387"/>
    </source>
</evidence>
<keyword evidence="6" id="KW-1185">Reference proteome</keyword>
<dbReference type="PANTHER" id="PTHR37423:SF2">
    <property type="entry name" value="MEMBRANE-BOUND LYTIC MUREIN TRANSGLYCOSYLASE C"/>
    <property type="match status" value="1"/>
</dbReference>
<comment type="similarity">
    <text evidence="2">Belongs to the virb1 family.</text>
</comment>
<dbReference type="RefSeq" id="WP_067217330.1">
    <property type="nucleotide sequence ID" value="NZ_JAJGNR010000001.1"/>
</dbReference>
<dbReference type="SUPFAM" id="SSF53955">
    <property type="entry name" value="Lysozyme-like"/>
    <property type="match status" value="1"/>
</dbReference>
<keyword evidence="3" id="KW-0732">Signal</keyword>
<sequence length="166" mass="17722">MIKFKAPRLIGALLLALAAGACQSAAISTTTVDPKILEAGGRAAKYDAMITAEARKHGLPADLAHAIVRVESNYNPRARGRAGEIGLMQIKPQTARGVGFRGSAKALYDPKTNITYGMKYLAGAHKRAGGDLCGTILRYNAGHFAKRMNPVSRRYCGKVKQLLARG</sequence>
<gene>
    <name evidence="5" type="ORF">SAMN05421512_101231</name>
</gene>
<dbReference type="STRING" id="538381.GCA_001696535_01309"/>
<dbReference type="InterPro" id="IPR008258">
    <property type="entry name" value="Transglycosylase_SLT_dom_1"/>
</dbReference>
<accession>A0A285R5D1</accession>
<name>A0A285R5D1_9HYPH</name>
<proteinExistence type="inferred from homology"/>
<feature type="domain" description="Transglycosylase SLT" evidence="4">
    <location>
        <begin position="49"/>
        <end position="147"/>
    </location>
</feature>
<feature type="signal peptide" evidence="3">
    <location>
        <begin position="1"/>
        <end position="21"/>
    </location>
</feature>
<dbReference type="Pfam" id="PF01464">
    <property type="entry name" value="SLT"/>
    <property type="match status" value="1"/>
</dbReference>
<protein>
    <submittedName>
        <fullName evidence="5">Transglycosylase SLT domain-containing protein</fullName>
    </submittedName>
</protein>
<dbReference type="Gene3D" id="1.10.530.10">
    <property type="match status" value="1"/>
</dbReference>
<dbReference type="OrthoDB" id="9788661at2"/>
<evidence type="ECO:0000313" key="6">
    <source>
        <dbReference type="Proteomes" id="UP000219331"/>
    </source>
</evidence>
<dbReference type="PROSITE" id="PS51257">
    <property type="entry name" value="PROKAR_LIPOPROTEIN"/>
    <property type="match status" value="1"/>
</dbReference>